<dbReference type="Proteomes" id="UP000499080">
    <property type="component" value="Unassembled WGS sequence"/>
</dbReference>
<name>A0A4Y2A564_ARAVE</name>
<proteinExistence type="predicted"/>
<accession>A0A4Y2A564</accession>
<dbReference type="EMBL" id="BGPR01000006">
    <property type="protein sequence ID" value="GBL74863.1"/>
    <property type="molecule type" value="Genomic_DNA"/>
</dbReference>
<feature type="region of interest" description="Disordered" evidence="1">
    <location>
        <begin position="45"/>
        <end position="77"/>
    </location>
</feature>
<reference evidence="2 3" key="1">
    <citation type="journal article" date="2019" name="Sci. Rep.">
        <title>Orb-weaving spider Araneus ventricosus genome elucidates the spidroin gene catalogue.</title>
        <authorList>
            <person name="Kono N."/>
            <person name="Nakamura H."/>
            <person name="Ohtoshi R."/>
            <person name="Moran D.A.P."/>
            <person name="Shinohara A."/>
            <person name="Yoshida Y."/>
            <person name="Fujiwara M."/>
            <person name="Mori M."/>
            <person name="Tomita M."/>
            <person name="Arakawa K."/>
        </authorList>
    </citation>
    <scope>NUCLEOTIDE SEQUENCE [LARGE SCALE GENOMIC DNA]</scope>
</reference>
<feature type="compositionally biased region" description="Acidic residues" evidence="1">
    <location>
        <begin position="61"/>
        <end position="77"/>
    </location>
</feature>
<dbReference type="AlphaFoldDB" id="A0A4Y2A564"/>
<sequence length="99" mass="11477">MARLRKSNWTQEERIIFDLNISDDVALLHSCLFDENTDVEDFDEVCSETSNHDVQERGGDSETEESDFETEDENETELPEFYSKFKRKIEKLPIPVSGG</sequence>
<evidence type="ECO:0000256" key="1">
    <source>
        <dbReference type="SAM" id="MobiDB-lite"/>
    </source>
</evidence>
<keyword evidence="3" id="KW-1185">Reference proteome</keyword>
<protein>
    <submittedName>
        <fullName evidence="2">Uncharacterized protein</fullName>
    </submittedName>
</protein>
<evidence type="ECO:0000313" key="3">
    <source>
        <dbReference type="Proteomes" id="UP000499080"/>
    </source>
</evidence>
<comment type="caution">
    <text evidence="2">The sequence shown here is derived from an EMBL/GenBank/DDBJ whole genome shotgun (WGS) entry which is preliminary data.</text>
</comment>
<organism evidence="2 3">
    <name type="scientific">Araneus ventricosus</name>
    <name type="common">Orbweaver spider</name>
    <name type="synonym">Epeira ventricosa</name>
    <dbReference type="NCBI Taxonomy" id="182803"/>
    <lineage>
        <taxon>Eukaryota</taxon>
        <taxon>Metazoa</taxon>
        <taxon>Ecdysozoa</taxon>
        <taxon>Arthropoda</taxon>
        <taxon>Chelicerata</taxon>
        <taxon>Arachnida</taxon>
        <taxon>Araneae</taxon>
        <taxon>Araneomorphae</taxon>
        <taxon>Entelegynae</taxon>
        <taxon>Araneoidea</taxon>
        <taxon>Araneidae</taxon>
        <taxon>Araneus</taxon>
    </lineage>
</organism>
<evidence type="ECO:0000313" key="2">
    <source>
        <dbReference type="EMBL" id="GBL74863.1"/>
    </source>
</evidence>
<gene>
    <name evidence="2" type="ORF">AVEN_243708_1</name>
</gene>
<feature type="compositionally biased region" description="Basic and acidic residues" evidence="1">
    <location>
        <begin position="50"/>
        <end position="60"/>
    </location>
</feature>